<dbReference type="Gene3D" id="3.40.50.740">
    <property type="match status" value="1"/>
</dbReference>
<keyword evidence="8" id="KW-1185">Reference proteome</keyword>
<dbReference type="PANTHER" id="PTHR43105:SF9">
    <property type="entry name" value="NADPH-FE(3+) OXIDOREDUCTASE SUBUNIT ALPHA"/>
    <property type="match status" value="1"/>
</dbReference>
<dbReference type="PANTHER" id="PTHR43105">
    <property type="entry name" value="RESPIRATORY NITRATE REDUCTASE"/>
    <property type="match status" value="1"/>
</dbReference>
<dbReference type="EMBL" id="JADLQX010000013">
    <property type="protein sequence ID" value="MBF6299574.1"/>
    <property type="molecule type" value="Genomic_DNA"/>
</dbReference>
<evidence type="ECO:0000256" key="3">
    <source>
        <dbReference type="ARBA" id="ARBA00023002"/>
    </source>
</evidence>
<dbReference type="InterPro" id="IPR006963">
    <property type="entry name" value="Mopterin_OxRdtase_4Fe-4S_dom"/>
</dbReference>
<reference evidence="7 8" key="1">
    <citation type="submission" date="2020-10" db="EMBL/GenBank/DDBJ databases">
        <title>Identification of Nocardia species via Next-generation sequencing and recognition of intraspecies genetic diversity.</title>
        <authorList>
            <person name="Li P."/>
            <person name="Li P."/>
            <person name="Lu B."/>
        </authorList>
    </citation>
    <scope>NUCLEOTIDE SEQUENCE [LARGE SCALE GENOMIC DNA]</scope>
    <source>
        <strain evidence="7 8">BJ06-0157</strain>
    </source>
</reference>
<dbReference type="Pfam" id="PF04879">
    <property type="entry name" value="Molybdop_Fe4S4"/>
    <property type="match status" value="1"/>
</dbReference>
<sequence length="736" mass="79439">MSATGAAVDALVKAGRVKLGLASEAGTTAKAACNLCEAICGIEITVEDGRAVGVRGDRDDPLSRGHVCPKSVAMTDVHGDQDRLRRPMRKIDGKWVEVDWSEAIDAAARGLAQARRRHGANAVAVYLGNPSVHSLGAMTHGSAFTSLLRTHNHFSASSVDQLPHQVVSALLYGHQFLLPEPDLDRTRHLLMFGANPRASNGSMMTAPDMARRLREIRERGGRVTVIDPRRTETAADADEHVFIRPGTDAAMLLAMVHVILRDRAPRLPGYVTGVDALRDAVAEFTPEAASRFSGVPAATITRLALSFADAGPAACYGRFGVSTQRHGTVCQWAIQVLNIITGNLGREGGTLFTDPAIDMTRLLNPGQFGRRRSRVRGLPSFAGEFPVAALAEEITTPGEGQIRALLTVAGNPVLSTPAGSALDTALGGLDFMVAVDFYLNETTRHADVILPPTSALERDHYDLVFRAFAVRNTAKYSPAVLPKPRDARHDWEIFRDLGSAYQRHLGGGRMQVLRRRLSRPALATEVRLRTPPRRLVDLLLRFGRYRLSVRRLLAHPAGLDLGPLRPGVEHRLRTPDRRLHLVPPQIADALDTLRSDLGAAPGNPGSLLLIGRRHLRSNNSWMHNYARLVAGPQRHHLLMHPADAARLGLADGPAVLRSRTGAVRVDVRQTTDIMAGTVSLPHGYGHAAAESRLSVAARVAGASANDVTDPLLLDTVSGNAALNGIPVTVEPLPDFR</sequence>
<dbReference type="Pfam" id="PF00384">
    <property type="entry name" value="Molybdopterin"/>
    <property type="match status" value="1"/>
</dbReference>
<dbReference type="SMART" id="SM00926">
    <property type="entry name" value="Molybdop_Fe4S4"/>
    <property type="match status" value="1"/>
</dbReference>
<evidence type="ECO:0000256" key="5">
    <source>
        <dbReference type="ARBA" id="ARBA00023014"/>
    </source>
</evidence>
<keyword evidence="1" id="KW-0004">4Fe-4S</keyword>
<dbReference type="SUPFAM" id="SSF50692">
    <property type="entry name" value="ADC-like"/>
    <property type="match status" value="1"/>
</dbReference>
<dbReference type="Gene3D" id="2.40.40.20">
    <property type="match status" value="1"/>
</dbReference>
<dbReference type="InterPro" id="IPR050123">
    <property type="entry name" value="Prok_molybdopt-oxidoreductase"/>
</dbReference>
<evidence type="ECO:0000259" key="6">
    <source>
        <dbReference type="PROSITE" id="PS51669"/>
    </source>
</evidence>
<dbReference type="Gene3D" id="3.40.228.10">
    <property type="entry name" value="Dimethylsulfoxide Reductase, domain 2"/>
    <property type="match status" value="1"/>
</dbReference>
<dbReference type="Pfam" id="PF01568">
    <property type="entry name" value="Molydop_binding"/>
    <property type="match status" value="1"/>
</dbReference>
<gene>
    <name evidence="7" type="ORF">IU459_18800</name>
</gene>
<evidence type="ECO:0000256" key="1">
    <source>
        <dbReference type="ARBA" id="ARBA00022485"/>
    </source>
</evidence>
<dbReference type="RefSeq" id="WP_195130839.1">
    <property type="nucleotide sequence ID" value="NZ_JADLQX010000013.1"/>
</dbReference>
<keyword evidence="3" id="KW-0560">Oxidoreductase</keyword>
<protein>
    <submittedName>
        <fullName evidence="7">Molybdopterin-dependent oxidoreductase</fullName>
    </submittedName>
</protein>
<dbReference type="Proteomes" id="UP000702209">
    <property type="component" value="Unassembled WGS sequence"/>
</dbReference>
<keyword evidence="4" id="KW-0408">Iron</keyword>
<proteinExistence type="predicted"/>
<dbReference type="InterPro" id="IPR006656">
    <property type="entry name" value="Mopterin_OxRdtase"/>
</dbReference>
<evidence type="ECO:0000313" key="8">
    <source>
        <dbReference type="Proteomes" id="UP000702209"/>
    </source>
</evidence>
<name>A0ABS0CSJ0_9NOCA</name>
<evidence type="ECO:0000256" key="4">
    <source>
        <dbReference type="ARBA" id="ARBA00023004"/>
    </source>
</evidence>
<evidence type="ECO:0000256" key="2">
    <source>
        <dbReference type="ARBA" id="ARBA00022723"/>
    </source>
</evidence>
<keyword evidence="5" id="KW-0411">Iron-sulfur</keyword>
<dbReference type="SUPFAM" id="SSF53706">
    <property type="entry name" value="Formate dehydrogenase/DMSO reductase, domains 1-3"/>
    <property type="match status" value="1"/>
</dbReference>
<dbReference type="Gene3D" id="2.20.25.90">
    <property type="entry name" value="ADC-like domains"/>
    <property type="match status" value="1"/>
</dbReference>
<evidence type="ECO:0000313" key="7">
    <source>
        <dbReference type="EMBL" id="MBF6299574.1"/>
    </source>
</evidence>
<keyword evidence="2" id="KW-0479">Metal-binding</keyword>
<dbReference type="InterPro" id="IPR006657">
    <property type="entry name" value="MoPterin_dinucl-bd_dom"/>
</dbReference>
<organism evidence="7 8">
    <name type="scientific">Nocardia amamiensis</name>
    <dbReference type="NCBI Taxonomy" id="404578"/>
    <lineage>
        <taxon>Bacteria</taxon>
        <taxon>Bacillati</taxon>
        <taxon>Actinomycetota</taxon>
        <taxon>Actinomycetes</taxon>
        <taxon>Mycobacteriales</taxon>
        <taxon>Nocardiaceae</taxon>
        <taxon>Nocardia</taxon>
    </lineage>
</organism>
<dbReference type="PROSITE" id="PS51669">
    <property type="entry name" value="4FE4S_MOW_BIS_MGD"/>
    <property type="match status" value="1"/>
</dbReference>
<comment type="caution">
    <text evidence="7">The sequence shown here is derived from an EMBL/GenBank/DDBJ whole genome shotgun (WGS) entry which is preliminary data.</text>
</comment>
<feature type="domain" description="4Fe-4S Mo/W bis-MGD-type" evidence="6">
    <location>
        <begin position="26"/>
        <end position="82"/>
    </location>
</feature>
<dbReference type="InterPro" id="IPR009010">
    <property type="entry name" value="Asp_de-COase-like_dom_sf"/>
</dbReference>
<accession>A0ABS0CSJ0</accession>